<organism evidence="4 5">
    <name type="scientific">Mucilaginibacter sabulilitoris</name>
    <dbReference type="NCBI Taxonomy" id="1173583"/>
    <lineage>
        <taxon>Bacteria</taxon>
        <taxon>Pseudomonadati</taxon>
        <taxon>Bacteroidota</taxon>
        <taxon>Sphingobacteriia</taxon>
        <taxon>Sphingobacteriales</taxon>
        <taxon>Sphingobacteriaceae</taxon>
        <taxon>Mucilaginibacter</taxon>
    </lineage>
</organism>
<dbReference type="EMBL" id="CP139558">
    <property type="protein sequence ID" value="WPU92825.1"/>
    <property type="molecule type" value="Genomic_DNA"/>
</dbReference>
<feature type="signal peptide" evidence="2">
    <location>
        <begin position="1"/>
        <end position="22"/>
    </location>
</feature>
<sequence>MKNKTLLLGLALGLLALTKVSAQSKAWLTTAPDTSFSITSDFKNNVKKYPFIKIVPDSPSKAVVEARNLVYGKVGSRELHIDAFTPSATKQKPVPAIIIVHGGGWRSGNRAQHIPLAQHLAALGYASFTVEYRLSTEALYPAAVNDVKSAIQWLHANAKRFNINTNKIAVLGFSAGGQLAALVGMTSGLDKFDALDANKGYSSSVQAVIDIDGTLTFVAPDAWETQNQQTVAASTMWIGYKRTENLDIWTEASPLTYAERNKLPFLFLNSAVDRMHAGRDVFKDMMDKKGVYVRIDSFKDTPHTFCLYQPWFDLMVNDIDQFLTKIFK</sequence>
<dbReference type="SUPFAM" id="SSF53474">
    <property type="entry name" value="alpha/beta-Hydrolases"/>
    <property type="match status" value="1"/>
</dbReference>
<evidence type="ECO:0000256" key="1">
    <source>
        <dbReference type="ARBA" id="ARBA00022801"/>
    </source>
</evidence>
<keyword evidence="5" id="KW-1185">Reference proteome</keyword>
<keyword evidence="1 4" id="KW-0378">Hydrolase</keyword>
<feature type="chain" id="PRO_5046370330" evidence="2">
    <location>
        <begin position="23"/>
        <end position="328"/>
    </location>
</feature>
<dbReference type="GO" id="GO:0016787">
    <property type="term" value="F:hydrolase activity"/>
    <property type="evidence" value="ECO:0007669"/>
    <property type="project" value="UniProtKB-KW"/>
</dbReference>
<keyword evidence="2" id="KW-0732">Signal</keyword>
<feature type="domain" description="BD-FAE-like" evidence="3">
    <location>
        <begin position="82"/>
        <end position="274"/>
    </location>
</feature>
<evidence type="ECO:0000259" key="3">
    <source>
        <dbReference type="Pfam" id="PF20434"/>
    </source>
</evidence>
<dbReference type="PANTHER" id="PTHR48081:SF13">
    <property type="entry name" value="ALPHA_BETA HYDROLASE"/>
    <property type="match status" value="1"/>
</dbReference>
<dbReference type="PANTHER" id="PTHR48081">
    <property type="entry name" value="AB HYDROLASE SUPERFAMILY PROTEIN C4A8.06C"/>
    <property type="match status" value="1"/>
</dbReference>
<accession>A0ABZ0TMS8</accession>
<evidence type="ECO:0000313" key="5">
    <source>
        <dbReference type="Proteomes" id="UP001324380"/>
    </source>
</evidence>
<dbReference type="RefSeq" id="WP_321561985.1">
    <property type="nucleotide sequence ID" value="NZ_CP139558.1"/>
</dbReference>
<protein>
    <submittedName>
        <fullName evidence="4">Alpha/beta hydrolase</fullName>
    </submittedName>
</protein>
<dbReference type="InterPro" id="IPR029058">
    <property type="entry name" value="AB_hydrolase_fold"/>
</dbReference>
<name>A0ABZ0TMS8_9SPHI</name>
<dbReference type="Pfam" id="PF20434">
    <property type="entry name" value="BD-FAE"/>
    <property type="match status" value="1"/>
</dbReference>
<dbReference type="InterPro" id="IPR049492">
    <property type="entry name" value="BD-FAE-like_dom"/>
</dbReference>
<evidence type="ECO:0000256" key="2">
    <source>
        <dbReference type="SAM" id="SignalP"/>
    </source>
</evidence>
<dbReference type="Gene3D" id="3.40.50.1820">
    <property type="entry name" value="alpha/beta hydrolase"/>
    <property type="match status" value="1"/>
</dbReference>
<dbReference type="Proteomes" id="UP001324380">
    <property type="component" value="Chromosome"/>
</dbReference>
<evidence type="ECO:0000313" key="4">
    <source>
        <dbReference type="EMBL" id="WPU92825.1"/>
    </source>
</evidence>
<proteinExistence type="predicted"/>
<gene>
    <name evidence="4" type="ORF">SNE25_26220</name>
</gene>
<dbReference type="InterPro" id="IPR050300">
    <property type="entry name" value="GDXG_lipolytic_enzyme"/>
</dbReference>
<reference evidence="4 5" key="1">
    <citation type="submission" date="2023-11" db="EMBL/GenBank/DDBJ databases">
        <title>Analysis of the Genomes of Mucilaginibacter gossypii cycad 4 and M. sabulilitoris SNA2: microbes with the potential for plant growth promotion.</title>
        <authorList>
            <person name="Hirsch A.M."/>
            <person name="Humm E."/>
            <person name="Rubbi M."/>
            <person name="Del Vecchio G."/>
            <person name="Ha S.M."/>
            <person name="Pellegrini M."/>
            <person name="Gunsalus R.P."/>
        </authorList>
    </citation>
    <scope>NUCLEOTIDE SEQUENCE [LARGE SCALE GENOMIC DNA]</scope>
    <source>
        <strain evidence="4 5">SNA2</strain>
    </source>
</reference>